<proteinExistence type="predicted"/>
<dbReference type="AlphaFoldDB" id="A0A1E7EWD7"/>
<name>A0A1E7EWD7_9STRA</name>
<evidence type="ECO:0000313" key="2">
    <source>
        <dbReference type="Proteomes" id="UP000095751"/>
    </source>
</evidence>
<evidence type="ECO:0000313" key="1">
    <source>
        <dbReference type="EMBL" id="OEU10348.1"/>
    </source>
</evidence>
<organism evidence="1 2">
    <name type="scientific">Fragilariopsis cylindrus CCMP1102</name>
    <dbReference type="NCBI Taxonomy" id="635003"/>
    <lineage>
        <taxon>Eukaryota</taxon>
        <taxon>Sar</taxon>
        <taxon>Stramenopiles</taxon>
        <taxon>Ochrophyta</taxon>
        <taxon>Bacillariophyta</taxon>
        <taxon>Bacillariophyceae</taxon>
        <taxon>Bacillariophycidae</taxon>
        <taxon>Bacillariales</taxon>
        <taxon>Bacillariaceae</taxon>
        <taxon>Fragilariopsis</taxon>
    </lineage>
</organism>
<accession>A0A1E7EWD7</accession>
<reference evidence="1 2" key="1">
    <citation type="submission" date="2016-09" db="EMBL/GenBank/DDBJ databases">
        <title>Extensive genetic diversity and differential bi-allelic expression allows diatom success in the polar Southern Ocean.</title>
        <authorList>
            <consortium name="DOE Joint Genome Institute"/>
            <person name="Mock T."/>
            <person name="Otillar R.P."/>
            <person name="Strauss J."/>
            <person name="Dupont C."/>
            <person name="Frickenhaus S."/>
            <person name="Maumus F."/>
            <person name="Mcmullan M."/>
            <person name="Sanges R."/>
            <person name="Schmutz J."/>
            <person name="Toseland A."/>
            <person name="Valas R."/>
            <person name="Veluchamy A."/>
            <person name="Ward B.J."/>
            <person name="Allen A."/>
            <person name="Barry K."/>
            <person name="Falciatore A."/>
            <person name="Ferrante M."/>
            <person name="Fortunato A.E."/>
            <person name="Gloeckner G."/>
            <person name="Gruber A."/>
            <person name="Hipkin R."/>
            <person name="Janech M."/>
            <person name="Kroth P."/>
            <person name="Leese F."/>
            <person name="Lindquist E."/>
            <person name="Lyon B.R."/>
            <person name="Martin J."/>
            <person name="Mayer C."/>
            <person name="Parker M."/>
            <person name="Quesneville H."/>
            <person name="Raymond J."/>
            <person name="Uhlig C."/>
            <person name="Valentin K.U."/>
            <person name="Worden A.Z."/>
            <person name="Armbrust E.V."/>
            <person name="Bowler C."/>
            <person name="Green B."/>
            <person name="Moulton V."/>
            <person name="Van Oosterhout C."/>
            <person name="Grigoriev I."/>
        </authorList>
    </citation>
    <scope>NUCLEOTIDE SEQUENCE [LARGE SCALE GENOMIC DNA]</scope>
    <source>
        <strain evidence="1 2">CCMP1102</strain>
    </source>
</reference>
<gene>
    <name evidence="1" type="ORF">FRACYDRAFT_247380</name>
</gene>
<dbReference type="EMBL" id="KV784372">
    <property type="protein sequence ID" value="OEU10348.1"/>
    <property type="molecule type" value="Genomic_DNA"/>
</dbReference>
<dbReference type="Proteomes" id="UP000095751">
    <property type="component" value="Unassembled WGS sequence"/>
</dbReference>
<keyword evidence="2" id="KW-1185">Reference proteome</keyword>
<sequence length="280" mass="31780">MMGCDGKGWARMKGGTVWRGASRIFTISLPISDMLTTSKIGVMDANRITAAAAAAAGVRVTLTLTAAARNISHDDEQQAKQERIDAEALGRRQNFDPKYAHHQQQHGELEQADDEDVIDQRNKRRRLKLISTLEQNNRRRQQFITTLEREREYSSRKRYKSEELVDPFRTLVETFLRKLRNDVHDMLCAKECIDVDNYRGLDSTRDTEEQVEAMLKLFPVVLTRKHPHLIRFLAFNLKAVSFLPLVARLSIELGLFEEQYLNLNASGNEGGGDDSGACGC</sequence>
<dbReference type="KEGG" id="fcy:FRACYDRAFT_247380"/>
<protein>
    <submittedName>
        <fullName evidence="1">Uncharacterized protein</fullName>
    </submittedName>
</protein>
<dbReference type="InParanoid" id="A0A1E7EWD7"/>